<evidence type="ECO:0000313" key="6">
    <source>
        <dbReference type="Proteomes" id="UP000663801"/>
    </source>
</evidence>
<dbReference type="AlphaFoldDB" id="A0A938YJJ9"/>
<evidence type="ECO:0000256" key="2">
    <source>
        <dbReference type="ARBA" id="ARBA00022801"/>
    </source>
</evidence>
<dbReference type="Pfam" id="PF01546">
    <property type="entry name" value="Peptidase_M20"/>
    <property type="match status" value="1"/>
</dbReference>
<accession>A0A938YJJ9</accession>
<comment type="caution">
    <text evidence="5">The sequence shown here is derived from an EMBL/GenBank/DDBJ whole genome shotgun (WGS) entry which is preliminary data.</text>
</comment>
<evidence type="ECO:0000256" key="1">
    <source>
        <dbReference type="ARBA" id="ARBA00022723"/>
    </source>
</evidence>
<evidence type="ECO:0000256" key="3">
    <source>
        <dbReference type="PIRSR" id="PIRSR037238-1"/>
    </source>
</evidence>
<dbReference type="Proteomes" id="UP000663801">
    <property type="component" value="Unassembled WGS sequence"/>
</dbReference>
<dbReference type="SUPFAM" id="SSF55031">
    <property type="entry name" value="Bacterial exopeptidase dimerisation domain"/>
    <property type="match status" value="1"/>
</dbReference>
<organism evidence="5 6">
    <name type="scientific">Nakamurella flavida</name>
    <dbReference type="NCBI Taxonomy" id="363630"/>
    <lineage>
        <taxon>Bacteria</taxon>
        <taxon>Bacillati</taxon>
        <taxon>Actinomycetota</taxon>
        <taxon>Actinomycetes</taxon>
        <taxon>Nakamurellales</taxon>
        <taxon>Nakamurellaceae</taxon>
        <taxon>Nakamurella</taxon>
    </lineage>
</organism>
<keyword evidence="6" id="KW-1185">Reference proteome</keyword>
<evidence type="ECO:0000313" key="5">
    <source>
        <dbReference type="EMBL" id="MBM9475766.1"/>
    </source>
</evidence>
<dbReference type="Pfam" id="PF07687">
    <property type="entry name" value="M20_dimer"/>
    <property type="match status" value="1"/>
</dbReference>
<dbReference type="EMBL" id="JAERWL010000005">
    <property type="protein sequence ID" value="MBM9475766.1"/>
    <property type="molecule type" value="Genomic_DNA"/>
</dbReference>
<dbReference type="RefSeq" id="WP_205256069.1">
    <property type="nucleotide sequence ID" value="NZ_BAAAPV010000002.1"/>
</dbReference>
<dbReference type="GO" id="GO:0046872">
    <property type="term" value="F:metal ion binding"/>
    <property type="evidence" value="ECO:0007669"/>
    <property type="project" value="UniProtKB-KW"/>
</dbReference>
<name>A0A938YJJ9_9ACTN</name>
<dbReference type="PANTHER" id="PTHR43808">
    <property type="entry name" value="ACETYLORNITHINE DEACETYLASE"/>
    <property type="match status" value="1"/>
</dbReference>
<keyword evidence="1" id="KW-0479">Metal-binding</keyword>
<dbReference type="PANTHER" id="PTHR43808:SF9">
    <property type="entry name" value="BLL0789 PROTEIN"/>
    <property type="match status" value="1"/>
</dbReference>
<reference evidence="5" key="1">
    <citation type="submission" date="2021-01" db="EMBL/GenBank/DDBJ databases">
        <title>KCTC 19127 draft genome.</title>
        <authorList>
            <person name="An D."/>
        </authorList>
    </citation>
    <scope>NUCLEOTIDE SEQUENCE</scope>
    <source>
        <strain evidence="5">KCTC 19127</strain>
    </source>
</reference>
<dbReference type="InterPro" id="IPR036264">
    <property type="entry name" value="Bact_exopeptidase_dim_dom"/>
</dbReference>
<dbReference type="InterPro" id="IPR017150">
    <property type="entry name" value="Pept_M20_glutamate_carboxypep"/>
</dbReference>
<dbReference type="GO" id="GO:0016787">
    <property type="term" value="F:hydrolase activity"/>
    <property type="evidence" value="ECO:0007669"/>
    <property type="project" value="UniProtKB-KW"/>
</dbReference>
<dbReference type="CDD" id="cd03885">
    <property type="entry name" value="M20_CPDG2"/>
    <property type="match status" value="1"/>
</dbReference>
<gene>
    <name evidence="5" type="ORF">JL107_04835</name>
</gene>
<dbReference type="Gene3D" id="3.40.630.10">
    <property type="entry name" value="Zn peptidases"/>
    <property type="match status" value="1"/>
</dbReference>
<dbReference type="SUPFAM" id="SSF53187">
    <property type="entry name" value="Zn-dependent exopeptidases"/>
    <property type="match status" value="1"/>
</dbReference>
<keyword evidence="2" id="KW-0378">Hydrolase</keyword>
<feature type="active site" evidence="3">
    <location>
        <position position="69"/>
    </location>
</feature>
<dbReference type="InterPro" id="IPR002933">
    <property type="entry name" value="Peptidase_M20"/>
</dbReference>
<dbReference type="Gene3D" id="3.30.70.360">
    <property type="match status" value="1"/>
</dbReference>
<protein>
    <submittedName>
        <fullName evidence="5">M20 family metallopeptidase</fullName>
    </submittedName>
</protein>
<feature type="domain" description="Peptidase M20 dimerisation" evidence="4">
    <location>
        <begin position="165"/>
        <end position="261"/>
    </location>
</feature>
<proteinExistence type="predicted"/>
<dbReference type="PIRSF" id="PIRSF037238">
    <property type="entry name" value="Carboxypeptidase_G2"/>
    <property type="match status" value="1"/>
</dbReference>
<evidence type="ECO:0000259" key="4">
    <source>
        <dbReference type="Pfam" id="PF07687"/>
    </source>
</evidence>
<dbReference type="InterPro" id="IPR011650">
    <property type="entry name" value="Peptidase_M20_dimer"/>
</dbReference>
<dbReference type="InterPro" id="IPR050072">
    <property type="entry name" value="Peptidase_M20A"/>
</dbReference>
<feature type="active site" description="Proton acceptor" evidence="3">
    <location>
        <position position="130"/>
    </location>
</feature>
<sequence>MTADVLALVGCESPSHDRAAVARSADLITTTGTRLVGVPPERIERDGRIHLRWRFGAGPRRVVVLAHHDTVWPIGSLATHPAQVRDGVLRGPGGFDMKTGIVQALTAIGLLADGRPDRLDGLSLLVTADEEIGSPTSRELIETEAAGCAAAFVLEAAGPDGALKTGRKGTSWYHLRITGRAAHAGLEPERGANAGIELARQILSVVEFADPAAGTTVTPTTASAGSTANTVPATAGLDIDVRVWTVAEQHRVDRAMQAVAATVPGCSVVVEGGINRPPMDPASGAGLFERARTLAGTHGLGELAAMSVGGGSDGNFTAGIGVPTLDGLGACGGGAHADDEHVLLEALPGRTALLVALLADQLGLALPGTP</sequence>